<organism evidence="1 2">
    <name type="scientific">Cochliobolus sativus (strain ND90Pr / ATCC 201652)</name>
    <name type="common">Common root rot and spot blotch fungus</name>
    <name type="synonym">Bipolaris sorokiniana</name>
    <dbReference type="NCBI Taxonomy" id="665912"/>
    <lineage>
        <taxon>Eukaryota</taxon>
        <taxon>Fungi</taxon>
        <taxon>Dikarya</taxon>
        <taxon>Ascomycota</taxon>
        <taxon>Pezizomycotina</taxon>
        <taxon>Dothideomycetes</taxon>
        <taxon>Pleosporomycetidae</taxon>
        <taxon>Pleosporales</taxon>
        <taxon>Pleosporineae</taxon>
        <taxon>Pleosporaceae</taxon>
        <taxon>Bipolaris</taxon>
    </lineage>
</organism>
<dbReference type="AlphaFoldDB" id="M2RI57"/>
<dbReference type="RefSeq" id="XP_007697927.1">
    <property type="nucleotide sequence ID" value="XM_007699737.1"/>
</dbReference>
<proteinExistence type="predicted"/>
<dbReference type="EMBL" id="KB445640">
    <property type="protein sequence ID" value="EMD66434.1"/>
    <property type="molecule type" value="Genomic_DNA"/>
</dbReference>
<dbReference type="KEGG" id="bsc:COCSADRAFT_84909"/>
<dbReference type="Proteomes" id="UP000016934">
    <property type="component" value="Unassembled WGS sequence"/>
</dbReference>
<keyword evidence="2" id="KW-1185">Reference proteome</keyword>
<accession>M2RI57</accession>
<dbReference type="HOGENOM" id="CLU_2670906_0_0_1"/>
<dbReference type="GeneID" id="19141031"/>
<evidence type="ECO:0000313" key="2">
    <source>
        <dbReference type="Proteomes" id="UP000016934"/>
    </source>
</evidence>
<reference evidence="1 2" key="1">
    <citation type="journal article" date="2012" name="PLoS Pathog.">
        <title>Diverse lifestyles and strategies of plant pathogenesis encoded in the genomes of eighteen Dothideomycetes fungi.</title>
        <authorList>
            <person name="Ohm R.A."/>
            <person name="Feau N."/>
            <person name="Henrissat B."/>
            <person name="Schoch C.L."/>
            <person name="Horwitz B.A."/>
            <person name="Barry K.W."/>
            <person name="Condon B.J."/>
            <person name="Copeland A.C."/>
            <person name="Dhillon B."/>
            <person name="Glaser F."/>
            <person name="Hesse C.N."/>
            <person name="Kosti I."/>
            <person name="LaButti K."/>
            <person name="Lindquist E.A."/>
            <person name="Lucas S."/>
            <person name="Salamov A.A."/>
            <person name="Bradshaw R.E."/>
            <person name="Ciuffetti L."/>
            <person name="Hamelin R.C."/>
            <person name="Kema G.H.J."/>
            <person name="Lawrence C."/>
            <person name="Scott J.A."/>
            <person name="Spatafora J.W."/>
            <person name="Turgeon B.G."/>
            <person name="de Wit P.J.G.M."/>
            <person name="Zhong S."/>
            <person name="Goodwin S.B."/>
            <person name="Grigoriev I.V."/>
        </authorList>
    </citation>
    <scope>NUCLEOTIDE SEQUENCE [LARGE SCALE GENOMIC DNA]</scope>
    <source>
        <strain evidence="2">ND90Pr / ATCC 201652</strain>
    </source>
</reference>
<name>M2RI57_COCSN</name>
<evidence type="ECO:0000313" key="1">
    <source>
        <dbReference type="EMBL" id="EMD66434.1"/>
    </source>
</evidence>
<protein>
    <submittedName>
        <fullName evidence="1">Uncharacterized protein</fullName>
    </submittedName>
</protein>
<sequence>MLKVLSSCRVRAEKSNKECYSRANYVIEQRNEITVYRYKRCKKKGLRYFIDTTTRRCSGCIAIKAKYSLFISKEK</sequence>
<gene>
    <name evidence="1" type="ORF">COCSADRAFT_84909</name>
</gene>
<reference evidence="2" key="2">
    <citation type="journal article" date="2013" name="PLoS Genet.">
        <title>Comparative genome structure, secondary metabolite, and effector coding capacity across Cochliobolus pathogens.</title>
        <authorList>
            <person name="Condon B.J."/>
            <person name="Leng Y."/>
            <person name="Wu D."/>
            <person name="Bushley K.E."/>
            <person name="Ohm R.A."/>
            <person name="Otillar R."/>
            <person name="Martin J."/>
            <person name="Schackwitz W."/>
            <person name="Grimwood J."/>
            <person name="MohdZainudin N."/>
            <person name="Xue C."/>
            <person name="Wang R."/>
            <person name="Manning V.A."/>
            <person name="Dhillon B."/>
            <person name="Tu Z.J."/>
            <person name="Steffenson B.J."/>
            <person name="Salamov A."/>
            <person name="Sun H."/>
            <person name="Lowry S."/>
            <person name="LaButti K."/>
            <person name="Han J."/>
            <person name="Copeland A."/>
            <person name="Lindquist E."/>
            <person name="Barry K."/>
            <person name="Schmutz J."/>
            <person name="Baker S.E."/>
            <person name="Ciuffetti L.M."/>
            <person name="Grigoriev I.V."/>
            <person name="Zhong S."/>
            <person name="Turgeon B.G."/>
        </authorList>
    </citation>
    <scope>NUCLEOTIDE SEQUENCE [LARGE SCALE GENOMIC DNA]</scope>
    <source>
        <strain evidence="2">ND90Pr / ATCC 201652</strain>
    </source>
</reference>